<dbReference type="NCBIfam" id="NF003764">
    <property type="entry name" value="PRK05355.1"/>
    <property type="match status" value="1"/>
</dbReference>
<dbReference type="Proteomes" id="UP000234562">
    <property type="component" value="Chromosome"/>
</dbReference>
<dbReference type="GO" id="GO:0004648">
    <property type="term" value="F:O-phospho-L-serine:2-oxoglutarate aminotransferase activity"/>
    <property type="evidence" value="ECO:0007669"/>
    <property type="project" value="UniProtKB-UniRule"/>
</dbReference>
<dbReference type="PANTHER" id="PTHR43247">
    <property type="entry name" value="PHOSPHOSERINE AMINOTRANSFERASE"/>
    <property type="match status" value="1"/>
</dbReference>
<dbReference type="SUPFAM" id="SSF53383">
    <property type="entry name" value="PLP-dependent transferases"/>
    <property type="match status" value="1"/>
</dbReference>
<organism evidence="13 14">
    <name type="scientific">Lactobacillus helveticus</name>
    <name type="common">Lactobacillus suntoryeus</name>
    <dbReference type="NCBI Taxonomy" id="1587"/>
    <lineage>
        <taxon>Bacteria</taxon>
        <taxon>Bacillati</taxon>
        <taxon>Bacillota</taxon>
        <taxon>Bacilli</taxon>
        <taxon>Lactobacillales</taxon>
        <taxon>Lactobacillaceae</taxon>
        <taxon>Lactobacillus</taxon>
    </lineage>
</organism>
<feature type="binding site" evidence="11">
    <location>
        <position position="152"/>
    </location>
    <ligand>
        <name>pyridoxal 5'-phosphate</name>
        <dbReference type="ChEBI" id="CHEBI:597326"/>
    </ligand>
</feature>
<dbReference type="FunFam" id="3.40.640.10:FF:000010">
    <property type="entry name" value="Phosphoserine aminotransferase"/>
    <property type="match status" value="1"/>
</dbReference>
<dbReference type="EC" id="2.6.1.52" evidence="11"/>
<gene>
    <name evidence="11" type="primary">serC</name>
    <name evidence="13" type="ORF">Lh8105_00250</name>
</gene>
<evidence type="ECO:0000256" key="1">
    <source>
        <dbReference type="ARBA" id="ARBA00003483"/>
    </source>
</evidence>
<keyword evidence="7 11" id="KW-0663">Pyridoxal phosphate</keyword>
<comment type="subcellular location">
    <subcellularLocation>
        <location evidence="11">Cytoplasm</location>
    </subcellularLocation>
</comment>
<dbReference type="FunFam" id="3.90.1150.10:FF:000006">
    <property type="entry name" value="Phosphoserine aminotransferase"/>
    <property type="match status" value="1"/>
</dbReference>
<evidence type="ECO:0000256" key="5">
    <source>
        <dbReference type="ARBA" id="ARBA00022605"/>
    </source>
</evidence>
<evidence type="ECO:0000256" key="6">
    <source>
        <dbReference type="ARBA" id="ARBA00022679"/>
    </source>
</evidence>
<evidence type="ECO:0000256" key="2">
    <source>
        <dbReference type="ARBA" id="ARBA00005099"/>
    </source>
</evidence>
<evidence type="ECO:0000256" key="11">
    <source>
        <dbReference type="HAMAP-Rule" id="MF_00160"/>
    </source>
</evidence>
<evidence type="ECO:0000313" key="14">
    <source>
        <dbReference type="Proteomes" id="UP000234562"/>
    </source>
</evidence>
<dbReference type="InterPro" id="IPR015424">
    <property type="entry name" value="PyrdxlP-dep_Trfase"/>
</dbReference>
<feature type="binding site" evidence="11">
    <location>
        <begin position="236"/>
        <end position="237"/>
    </location>
    <ligand>
        <name>pyridoxal 5'-phosphate</name>
        <dbReference type="ChEBI" id="CHEBI:597326"/>
    </ligand>
</feature>
<dbReference type="HAMAP" id="MF_00160">
    <property type="entry name" value="SerC_aminotrans_5"/>
    <property type="match status" value="1"/>
</dbReference>
<comment type="pathway">
    <text evidence="2 11">Amino-acid biosynthesis; L-serine biosynthesis; L-serine from 3-phospho-D-glycerate: step 2/3.</text>
</comment>
<comment type="similarity">
    <text evidence="3 11">Belongs to the class-V pyridoxal-phosphate-dependent aminotransferase family. SerC subfamily.</text>
</comment>
<dbReference type="NCBIfam" id="TIGR01364">
    <property type="entry name" value="serC_1"/>
    <property type="match status" value="1"/>
</dbReference>
<accession>A0AAU8XRT4</accession>
<evidence type="ECO:0000256" key="10">
    <source>
        <dbReference type="ARBA" id="ARBA00049007"/>
    </source>
</evidence>
<dbReference type="Pfam" id="PF00266">
    <property type="entry name" value="Aminotran_5"/>
    <property type="match status" value="1"/>
</dbReference>
<keyword evidence="5 11" id="KW-0028">Amino-acid biosynthesis</keyword>
<dbReference type="GO" id="GO:0005737">
    <property type="term" value="C:cytoplasm"/>
    <property type="evidence" value="ECO:0007669"/>
    <property type="project" value="UniProtKB-SubCell"/>
</dbReference>
<sequence>MTVYNFAAGPATLPDPVIKQIQEELPSLQGSGMSILEISHRSQMFDKIIDTAKQDIKDLMHVPDNYHILFFQGGGTGQFAAVPMNLATKHKRIALLDSGHWATRAGDEAANLGVTVDVLDSTKDKHYQELPHMPHAISASDYDYLHITTNNTIEGTAYHTLPEHGDVTLVGDLSSNFMAEEYQVSDFGLIFGGVQKNLGPAGVTVVIVRDDLVNHVDHIPSILNYELFVKKNSMFNTPPVFAIYATGLVLKWLKQQGGIAGIEALNKKKSALLYDFLDQSTLFHNDIKKTDRSLTNIPFKTTDPVLDKQVIAEADQAGLKNLKGHRSVGGLRASLYNAMPLAGVQALVDFLYNFEKQHKNNTMGKRYVSSKNI</sequence>
<keyword evidence="8 11" id="KW-0718">Serine biosynthesis</keyword>
<dbReference type="SMR" id="A0AAU8XRT4"/>
<dbReference type="GO" id="GO:0030170">
    <property type="term" value="F:pyridoxal phosphate binding"/>
    <property type="evidence" value="ECO:0007669"/>
    <property type="project" value="UniProtKB-UniRule"/>
</dbReference>
<comment type="subunit">
    <text evidence="11">Homodimer.</text>
</comment>
<reference evidence="14" key="1">
    <citation type="submission" date="2016-05" db="EMBL/GenBank/DDBJ databases">
        <title>Genome sequence of Lactobacillus helveticus FAM8105.</title>
        <authorList>
            <person name="Ahrens C."/>
            <person name="Schmid M."/>
        </authorList>
    </citation>
    <scope>NUCLEOTIDE SEQUENCE [LARGE SCALE GENOMIC DNA]</scope>
    <source>
        <strain evidence="14">FAM8105</strain>
    </source>
</reference>
<evidence type="ECO:0000256" key="9">
    <source>
        <dbReference type="ARBA" id="ARBA00047630"/>
    </source>
</evidence>
<evidence type="ECO:0000256" key="7">
    <source>
        <dbReference type="ARBA" id="ARBA00022898"/>
    </source>
</evidence>
<comment type="caution">
    <text evidence="11">Lacks conserved residue(s) required for the propagation of feature annotation.</text>
</comment>
<dbReference type="RefSeq" id="WP_012211222.1">
    <property type="nucleotide sequence ID" value="NZ_CP015496.1"/>
</dbReference>
<dbReference type="EMBL" id="CP015496">
    <property type="protein sequence ID" value="AUI73452.1"/>
    <property type="molecule type" value="Genomic_DNA"/>
</dbReference>
<dbReference type="InterPro" id="IPR022278">
    <property type="entry name" value="Pser_aminoTfrase"/>
</dbReference>
<comment type="catalytic activity">
    <reaction evidence="10 11">
        <text>O-phospho-L-serine + 2-oxoglutarate = 3-phosphooxypyruvate + L-glutamate</text>
        <dbReference type="Rhea" id="RHEA:14329"/>
        <dbReference type="ChEBI" id="CHEBI:16810"/>
        <dbReference type="ChEBI" id="CHEBI:18110"/>
        <dbReference type="ChEBI" id="CHEBI:29985"/>
        <dbReference type="ChEBI" id="CHEBI:57524"/>
        <dbReference type="EC" id="2.6.1.52"/>
    </reaction>
</comment>
<protein>
    <recommendedName>
        <fullName evidence="11">Phosphoserine aminotransferase</fullName>
        <ecNumber evidence="11">2.6.1.52</ecNumber>
    </recommendedName>
    <alternativeName>
        <fullName evidence="11">Phosphohydroxythreonine aminotransferase</fullName>
        <shortName evidence="11">PSAT</shortName>
    </alternativeName>
</protein>
<dbReference type="InterPro" id="IPR000192">
    <property type="entry name" value="Aminotrans_V_dom"/>
</dbReference>
<feature type="modified residue" description="N6-(pyridoxal phosphate)lysine" evidence="11">
    <location>
        <position position="196"/>
    </location>
</feature>
<feature type="binding site" evidence="11">
    <location>
        <position position="41"/>
    </location>
    <ligand>
        <name>L-glutamate</name>
        <dbReference type="ChEBI" id="CHEBI:29985"/>
    </ligand>
</feature>
<comment type="cofactor">
    <cofactor evidence="11">
        <name>pyridoxal 5'-phosphate</name>
        <dbReference type="ChEBI" id="CHEBI:597326"/>
    </cofactor>
    <text evidence="11">Binds 1 pyridoxal phosphate per subunit.</text>
</comment>
<keyword evidence="6 11" id="KW-0808">Transferase</keyword>
<feature type="binding site" evidence="11">
    <location>
        <position position="101"/>
    </location>
    <ligand>
        <name>pyridoxal 5'-phosphate</name>
        <dbReference type="ChEBI" id="CHEBI:597326"/>
    </ligand>
</feature>
<evidence type="ECO:0000256" key="8">
    <source>
        <dbReference type="ARBA" id="ARBA00023299"/>
    </source>
</evidence>
<keyword evidence="4 11" id="KW-0032">Aminotransferase</keyword>
<dbReference type="PIRSF" id="PIRSF000525">
    <property type="entry name" value="SerC"/>
    <property type="match status" value="1"/>
</dbReference>
<proteinExistence type="inferred from homology"/>
<dbReference type="InterPro" id="IPR015421">
    <property type="entry name" value="PyrdxlP-dep_Trfase_major"/>
</dbReference>
<dbReference type="GO" id="GO:0006564">
    <property type="term" value="P:L-serine biosynthetic process"/>
    <property type="evidence" value="ECO:0007669"/>
    <property type="project" value="UniProtKB-UniRule"/>
</dbReference>
<evidence type="ECO:0000313" key="13">
    <source>
        <dbReference type="EMBL" id="AUI73452.1"/>
    </source>
</evidence>
<feature type="binding site" evidence="11">
    <location>
        <begin position="75"/>
        <end position="76"/>
    </location>
    <ligand>
        <name>pyridoxal 5'-phosphate</name>
        <dbReference type="ChEBI" id="CHEBI:597326"/>
    </ligand>
</feature>
<feature type="binding site" evidence="11">
    <location>
        <position position="172"/>
    </location>
    <ligand>
        <name>pyridoxal 5'-phosphate</name>
        <dbReference type="ChEBI" id="CHEBI:597326"/>
    </ligand>
</feature>
<dbReference type="Gene3D" id="3.90.1150.10">
    <property type="entry name" value="Aspartate Aminotransferase, domain 1"/>
    <property type="match status" value="1"/>
</dbReference>
<dbReference type="Gene3D" id="3.40.640.10">
    <property type="entry name" value="Type I PLP-dependent aspartate aminotransferase-like (Major domain)"/>
    <property type="match status" value="1"/>
</dbReference>
<keyword evidence="11" id="KW-0963">Cytoplasm</keyword>
<evidence type="ECO:0000259" key="12">
    <source>
        <dbReference type="Pfam" id="PF00266"/>
    </source>
</evidence>
<evidence type="ECO:0000256" key="3">
    <source>
        <dbReference type="ARBA" id="ARBA00006904"/>
    </source>
</evidence>
<dbReference type="InterPro" id="IPR015422">
    <property type="entry name" value="PyrdxlP-dep_Trfase_small"/>
</dbReference>
<dbReference type="PANTHER" id="PTHR43247:SF1">
    <property type="entry name" value="PHOSPHOSERINE AMINOTRANSFERASE"/>
    <property type="match status" value="1"/>
</dbReference>
<comment type="catalytic activity">
    <reaction evidence="9 11">
        <text>4-(phosphooxy)-L-threonine + 2-oxoglutarate = (R)-3-hydroxy-2-oxo-4-phosphooxybutanoate + L-glutamate</text>
        <dbReference type="Rhea" id="RHEA:16573"/>
        <dbReference type="ChEBI" id="CHEBI:16810"/>
        <dbReference type="ChEBI" id="CHEBI:29985"/>
        <dbReference type="ChEBI" id="CHEBI:58452"/>
        <dbReference type="ChEBI" id="CHEBI:58538"/>
        <dbReference type="EC" id="2.6.1.52"/>
    </reaction>
</comment>
<evidence type="ECO:0000256" key="4">
    <source>
        <dbReference type="ARBA" id="ARBA00022576"/>
    </source>
</evidence>
<name>A0AAU8XRT4_LACHE</name>
<feature type="domain" description="Aminotransferase class V" evidence="12">
    <location>
        <begin position="3"/>
        <end position="347"/>
    </location>
</feature>
<comment type="function">
    <text evidence="1 11">Catalyzes the reversible conversion of 3-phosphohydroxypyruvate to phosphoserine and of 3-hydroxy-2-oxo-4-phosphonooxybutanoate to phosphohydroxythreonine.</text>
</comment>
<dbReference type="AlphaFoldDB" id="A0AAU8XRT4"/>
<feature type="binding site" evidence="11">
    <location>
        <position position="195"/>
    </location>
    <ligand>
        <name>pyridoxal 5'-phosphate</name>
        <dbReference type="ChEBI" id="CHEBI:597326"/>
    </ligand>
</feature>